<feature type="compositionally biased region" description="Gly residues" evidence="1">
    <location>
        <begin position="1"/>
        <end position="10"/>
    </location>
</feature>
<feature type="compositionally biased region" description="Polar residues" evidence="1">
    <location>
        <begin position="380"/>
        <end position="396"/>
    </location>
</feature>
<evidence type="ECO:0000313" key="3">
    <source>
        <dbReference type="Proteomes" id="UP000701801"/>
    </source>
</evidence>
<dbReference type="EMBL" id="CAJVRM010000684">
    <property type="protein sequence ID" value="CAG8982722.1"/>
    <property type="molecule type" value="Genomic_DNA"/>
</dbReference>
<dbReference type="Proteomes" id="UP000701801">
    <property type="component" value="Unassembled WGS sequence"/>
</dbReference>
<name>A0A9N9LZS4_9HELO</name>
<feature type="compositionally biased region" description="Low complexity" evidence="1">
    <location>
        <begin position="473"/>
        <end position="491"/>
    </location>
</feature>
<feature type="region of interest" description="Disordered" evidence="1">
    <location>
        <begin position="379"/>
        <end position="414"/>
    </location>
</feature>
<keyword evidence="3" id="KW-1185">Reference proteome</keyword>
<feature type="compositionally biased region" description="Polar residues" evidence="1">
    <location>
        <begin position="53"/>
        <end position="69"/>
    </location>
</feature>
<gene>
    <name evidence="2" type="ORF">HYALB_00001003</name>
</gene>
<evidence type="ECO:0000313" key="2">
    <source>
        <dbReference type="EMBL" id="CAG8982722.1"/>
    </source>
</evidence>
<reference evidence="2" key="1">
    <citation type="submission" date="2021-07" db="EMBL/GenBank/DDBJ databases">
        <authorList>
            <person name="Durling M."/>
        </authorList>
    </citation>
    <scope>NUCLEOTIDE SEQUENCE</scope>
</reference>
<feature type="region of interest" description="Disordered" evidence="1">
    <location>
        <begin position="318"/>
        <end position="364"/>
    </location>
</feature>
<proteinExistence type="predicted"/>
<dbReference type="AlphaFoldDB" id="A0A9N9LZS4"/>
<feature type="region of interest" description="Disordered" evidence="1">
    <location>
        <begin position="441"/>
        <end position="498"/>
    </location>
</feature>
<accession>A0A9N9LZS4</accession>
<feature type="compositionally biased region" description="Polar residues" evidence="1">
    <location>
        <begin position="13"/>
        <end position="25"/>
    </location>
</feature>
<feature type="compositionally biased region" description="Low complexity" evidence="1">
    <location>
        <begin position="455"/>
        <end position="466"/>
    </location>
</feature>
<evidence type="ECO:0000256" key="1">
    <source>
        <dbReference type="SAM" id="MobiDB-lite"/>
    </source>
</evidence>
<organism evidence="2 3">
    <name type="scientific">Hymenoscyphus albidus</name>
    <dbReference type="NCBI Taxonomy" id="595503"/>
    <lineage>
        <taxon>Eukaryota</taxon>
        <taxon>Fungi</taxon>
        <taxon>Dikarya</taxon>
        <taxon>Ascomycota</taxon>
        <taxon>Pezizomycotina</taxon>
        <taxon>Leotiomycetes</taxon>
        <taxon>Helotiales</taxon>
        <taxon>Helotiaceae</taxon>
        <taxon>Hymenoscyphus</taxon>
    </lineage>
</organism>
<feature type="compositionally biased region" description="Polar residues" evidence="1">
    <location>
        <begin position="34"/>
        <end position="45"/>
    </location>
</feature>
<sequence>MPKSSGGGGMATAFQQGRNLQQAKGAQTPPPNEYFTSAGTPSSSFIAVESDDSLFQASPPSSKHINTAKSPKRTIEPHTPPPTADYASQNEKSPSGNSVEKGVFPAYRQRNDNVKEAQGDNTSIKSWVSSFDVTRSFRTVTEPPPPSATTRRFDNQDIRSENCDNYHTGHQHNTGNKSHVSLYVTTESNIAADRRSLSSEDSDDTPDFNYVEVLAAALVWIATLFDTGSSTSIITRATLDLLLAEGAHISEIVIPGGLKSYKSPLFAELWVPKKYVMLHLENLQIGFDRTVKLKILENSDVSQIILGREYTTAKQVERNERANEPVDNPMRAITHFKRDYKDSHKEAKDEERRQKYRERENQSWQRLYDAQASAEWSYKGSASSTHSSNQSGQTRNGGARGEFFPPRNQNSYGNRYLHEGEYTADLSPISAVPRPVRSTRDEMLERQSLRTIAGSSQYSRSSIRPSVFSRQDTASTTSSAPSGGASKPPSKVFFVGEK</sequence>
<protein>
    <submittedName>
        <fullName evidence="2">Uncharacterized protein</fullName>
    </submittedName>
</protein>
<feature type="compositionally biased region" description="Basic and acidic residues" evidence="1">
    <location>
        <begin position="336"/>
        <end position="361"/>
    </location>
</feature>
<feature type="region of interest" description="Disordered" evidence="1">
    <location>
        <begin position="1"/>
        <end position="101"/>
    </location>
</feature>
<dbReference type="OrthoDB" id="10682960at2759"/>
<comment type="caution">
    <text evidence="2">The sequence shown here is derived from an EMBL/GenBank/DDBJ whole genome shotgun (WGS) entry which is preliminary data.</text>
</comment>
<feature type="compositionally biased region" description="Polar residues" evidence="1">
    <location>
        <begin position="86"/>
        <end position="98"/>
    </location>
</feature>